<dbReference type="PANTHER" id="PTHR47926:SF499">
    <property type="entry name" value="PENTATRICOPEPTIDE REPEAT-CONTAINING PROTEIN"/>
    <property type="match status" value="1"/>
</dbReference>
<evidence type="ECO:0000313" key="5">
    <source>
        <dbReference type="EMBL" id="AWA44766.1"/>
    </source>
</evidence>
<dbReference type="PROSITE" id="PS51375">
    <property type="entry name" value="PPR"/>
    <property type="match status" value="4"/>
</dbReference>
<dbReference type="InterPro" id="IPR002885">
    <property type="entry name" value="PPR_rpt"/>
</dbReference>
<evidence type="ECO:0000256" key="1">
    <source>
        <dbReference type="ARBA" id="ARBA00022737"/>
    </source>
</evidence>
<gene>
    <name evidence="5" type="ORF">SS88P14_000008</name>
</gene>
<reference evidence="5" key="1">
    <citation type="submission" date="2018-04" db="EMBL/GenBank/DDBJ databases">
        <title>Comparative Analysis of Homologous Sequences of Saccharum officinarum and Saccharum spontaneum Reveals Independent Polyploidization Events.</title>
        <authorList>
            <person name="Sharma A."/>
            <person name="Song J."/>
            <person name="Lin Q."/>
            <person name="Singh R."/>
            <person name="Ramos N."/>
            <person name="Wang K."/>
            <person name="Zhang J."/>
            <person name="Ming R."/>
            <person name="Yu Q."/>
        </authorList>
    </citation>
    <scope>NUCLEOTIDE SEQUENCE</scope>
</reference>
<accession>A0A678THS4</accession>
<evidence type="ECO:0000256" key="3">
    <source>
        <dbReference type="PROSITE-ProRule" id="PRU00708"/>
    </source>
</evidence>
<dbReference type="AlphaFoldDB" id="A0A678THS4"/>
<dbReference type="FunFam" id="1.25.40.10:FF:002572">
    <property type="entry name" value="Pentatricopeptide repeat-containing protein chloroplastic"/>
    <property type="match status" value="1"/>
</dbReference>
<feature type="region of interest" description="Disordered" evidence="4">
    <location>
        <begin position="1"/>
        <end position="28"/>
    </location>
</feature>
<dbReference type="InterPro" id="IPR046848">
    <property type="entry name" value="E_motif"/>
</dbReference>
<dbReference type="NCBIfam" id="TIGR00756">
    <property type="entry name" value="PPR"/>
    <property type="match status" value="4"/>
</dbReference>
<keyword evidence="2" id="KW-0809">Transit peptide</keyword>
<keyword evidence="1" id="KW-0677">Repeat</keyword>
<evidence type="ECO:0008006" key="6">
    <source>
        <dbReference type="Google" id="ProtNLM"/>
    </source>
</evidence>
<feature type="repeat" description="PPR" evidence="3">
    <location>
        <begin position="392"/>
        <end position="426"/>
    </location>
</feature>
<dbReference type="GO" id="GO:0003723">
    <property type="term" value="F:RNA binding"/>
    <property type="evidence" value="ECO:0007669"/>
    <property type="project" value="InterPro"/>
</dbReference>
<sequence>MPPSTDAAFRTPAKGSNRRRRWRPPGDCGFGPTKAVSKEVERIDQFFYTYACPAVALPTLLSRLRACRSASHALQCHALLLTSGHLAASPLRLSNLLLLALASVPGAATLADAVFARLPEPVAHDPFPWNTAIRLHAPARPRAALLYFARMRRCGVRPDAYTFPAVLKACGCAPGCRAGLLVHAEAVRRGLGADLFTVNALISFYCRILDCRSGRKVFDEAGGISRDLVSWNSMVAGYVGCGEMWPAQELFDEMPQRDAFSWGALIDGYGKQGGAGVDRARELFDQMPERDLVCWNSMLDGYARHGRMDEARSLFEEMPERNVISWSIVIDGHVRCGEAKEALEHFQSMLRCGVRPDRVAAVGAVCACAQLGALEQGRWLHSYLEKKKVLSDVVVQTALIDMYMKCGRLDLAMLIFESMAERSVVTWNVMIVGLGTHGYGLDAVMLFHRMEAERVAVDDLSLLAILTACTHAGLVSEGLEIFHRMKKDFGIDPKIEHYGALVDLLGRAGRLDQARHAIETMPMEPTPELWGSLLAACRSHSCVELAELSVEHLANLGADDSGVYVLLSNIYADEGMWGDVLRIRKLMSDEGMRKDIGRSVIEVGGEIHEFVNGGIEFCHFCGGWVGGLTMKSIMKYHGILWSSSSIELTFDETVSTLTSSTPMALISLDVFLVDIDQLNIDVISCWLT</sequence>
<evidence type="ECO:0000256" key="2">
    <source>
        <dbReference type="ARBA" id="ARBA00022946"/>
    </source>
</evidence>
<evidence type="ECO:0000256" key="4">
    <source>
        <dbReference type="SAM" id="MobiDB-lite"/>
    </source>
</evidence>
<proteinExistence type="predicted"/>
<name>A0A678THS4_SACSP</name>
<dbReference type="InterPro" id="IPR046960">
    <property type="entry name" value="PPR_At4g14850-like_plant"/>
</dbReference>
<feature type="repeat" description="PPR" evidence="3">
    <location>
        <begin position="291"/>
        <end position="325"/>
    </location>
</feature>
<protein>
    <recommendedName>
        <fullName evidence="6">Pentatricopeptide repeat-containing protein</fullName>
    </recommendedName>
</protein>
<dbReference type="Pfam" id="PF20431">
    <property type="entry name" value="E_motif"/>
    <property type="match status" value="1"/>
</dbReference>
<dbReference type="PANTHER" id="PTHR47926">
    <property type="entry name" value="PENTATRICOPEPTIDE REPEAT-CONTAINING PROTEIN"/>
    <property type="match status" value="1"/>
</dbReference>
<organism evidence="5">
    <name type="scientific">Saccharum spontaneum</name>
    <name type="common">Wild sugarcane</name>
    <dbReference type="NCBI Taxonomy" id="62335"/>
    <lineage>
        <taxon>Eukaryota</taxon>
        <taxon>Viridiplantae</taxon>
        <taxon>Streptophyta</taxon>
        <taxon>Embryophyta</taxon>
        <taxon>Tracheophyta</taxon>
        <taxon>Spermatophyta</taxon>
        <taxon>Magnoliopsida</taxon>
        <taxon>Liliopsida</taxon>
        <taxon>Poales</taxon>
        <taxon>Poaceae</taxon>
        <taxon>PACMAD clade</taxon>
        <taxon>Panicoideae</taxon>
        <taxon>Andropogonodae</taxon>
        <taxon>Andropogoneae</taxon>
        <taxon>Saccharinae</taxon>
        <taxon>Saccharum</taxon>
        <taxon>Saccharum officinarum species complex</taxon>
    </lineage>
</organism>
<dbReference type="SUPFAM" id="SSF48452">
    <property type="entry name" value="TPR-like"/>
    <property type="match status" value="1"/>
</dbReference>
<dbReference type="FunFam" id="1.25.40.10:FF:001769">
    <property type="entry name" value="Pentatricopeptide repeat-containing protein chloroplastic"/>
    <property type="match status" value="1"/>
</dbReference>
<dbReference type="Gene3D" id="1.25.40.10">
    <property type="entry name" value="Tetratricopeptide repeat domain"/>
    <property type="match status" value="5"/>
</dbReference>
<dbReference type="InterPro" id="IPR011990">
    <property type="entry name" value="TPR-like_helical_dom_sf"/>
</dbReference>
<feature type="repeat" description="PPR" evidence="3">
    <location>
        <begin position="227"/>
        <end position="261"/>
    </location>
</feature>
<feature type="repeat" description="PPR" evidence="3">
    <location>
        <begin position="326"/>
        <end position="356"/>
    </location>
</feature>
<dbReference type="EMBL" id="MH182516">
    <property type="protein sequence ID" value="AWA44766.1"/>
    <property type="molecule type" value="Genomic_DNA"/>
</dbReference>
<dbReference type="GO" id="GO:0009451">
    <property type="term" value="P:RNA modification"/>
    <property type="evidence" value="ECO:0007669"/>
    <property type="project" value="InterPro"/>
</dbReference>
<dbReference type="Pfam" id="PF01535">
    <property type="entry name" value="PPR"/>
    <property type="match status" value="7"/>
</dbReference>